<dbReference type="PANTHER" id="PTHR43525:SF2">
    <property type="entry name" value="CYSTATHIONINE BETA-LYASE-RELATED"/>
    <property type="match status" value="1"/>
</dbReference>
<reference evidence="4" key="1">
    <citation type="journal article" date="2019" name="Int. J. Syst. Evol. Microbiol.">
        <title>The Global Catalogue of Microorganisms (GCM) 10K type strain sequencing project: providing services to taxonomists for standard genome sequencing and annotation.</title>
        <authorList>
            <consortium name="The Broad Institute Genomics Platform"/>
            <consortium name="The Broad Institute Genome Sequencing Center for Infectious Disease"/>
            <person name="Wu L."/>
            <person name="Ma J."/>
        </authorList>
    </citation>
    <scope>NUCLEOTIDE SEQUENCE [LARGE SCALE GENOMIC DNA]</scope>
    <source>
        <strain evidence="4">CCUG 53903</strain>
    </source>
</reference>
<comment type="caution">
    <text evidence="3">The sequence shown here is derived from an EMBL/GenBank/DDBJ whole genome shotgun (WGS) entry which is preliminary data.</text>
</comment>
<gene>
    <name evidence="3" type="ORF">ACFPZ3_33480</name>
</gene>
<dbReference type="RefSeq" id="WP_379518305.1">
    <property type="nucleotide sequence ID" value="NZ_JBHSPA010000041.1"/>
</dbReference>
<dbReference type="InterPro" id="IPR051798">
    <property type="entry name" value="Class-II_PLP-Dep_Aminotrans"/>
</dbReference>
<dbReference type="Gene3D" id="3.40.640.10">
    <property type="entry name" value="Type I PLP-dependent aspartate aminotransferase-like (Major domain)"/>
    <property type="match status" value="1"/>
</dbReference>
<evidence type="ECO:0000313" key="4">
    <source>
        <dbReference type="Proteomes" id="UP001596058"/>
    </source>
</evidence>
<dbReference type="PANTHER" id="PTHR43525">
    <property type="entry name" value="PROTEIN MALY"/>
    <property type="match status" value="1"/>
</dbReference>
<proteinExistence type="predicted"/>
<dbReference type="InterPro" id="IPR015421">
    <property type="entry name" value="PyrdxlP-dep_Trfase_major"/>
</dbReference>
<evidence type="ECO:0000256" key="2">
    <source>
        <dbReference type="ARBA" id="ARBA00022898"/>
    </source>
</evidence>
<keyword evidence="2" id="KW-0663">Pyridoxal phosphate</keyword>
<dbReference type="Gene3D" id="3.90.1150.10">
    <property type="entry name" value="Aspartate Aminotransferase, domain 1"/>
    <property type="match status" value="1"/>
</dbReference>
<evidence type="ECO:0000313" key="3">
    <source>
        <dbReference type="EMBL" id="MFC5828806.1"/>
    </source>
</evidence>
<sequence>MPLRIAEMDTPLAEPIAAALTAAISRGDTGYAPAGRLPEAFAGFAARHYGWHPDPAAARLVPDVMSGIVEILQIITAPGDGVVVNPP</sequence>
<evidence type="ECO:0000256" key="1">
    <source>
        <dbReference type="ARBA" id="ARBA00001933"/>
    </source>
</evidence>
<dbReference type="Proteomes" id="UP001596058">
    <property type="component" value="Unassembled WGS sequence"/>
</dbReference>
<accession>A0ABW1CWJ9</accession>
<organism evidence="3 4">
    <name type="scientific">Nonomuraea insulae</name>
    <dbReference type="NCBI Taxonomy" id="1616787"/>
    <lineage>
        <taxon>Bacteria</taxon>
        <taxon>Bacillati</taxon>
        <taxon>Actinomycetota</taxon>
        <taxon>Actinomycetes</taxon>
        <taxon>Streptosporangiales</taxon>
        <taxon>Streptosporangiaceae</taxon>
        <taxon>Nonomuraea</taxon>
    </lineage>
</organism>
<comment type="cofactor">
    <cofactor evidence="1">
        <name>pyridoxal 5'-phosphate</name>
        <dbReference type="ChEBI" id="CHEBI:597326"/>
    </cofactor>
</comment>
<name>A0ABW1CWJ9_9ACTN</name>
<dbReference type="EMBL" id="JBHSPA010000041">
    <property type="protein sequence ID" value="MFC5828806.1"/>
    <property type="molecule type" value="Genomic_DNA"/>
</dbReference>
<protein>
    <recommendedName>
        <fullName evidence="5">Aminotransferase</fullName>
    </recommendedName>
</protein>
<evidence type="ECO:0008006" key="5">
    <source>
        <dbReference type="Google" id="ProtNLM"/>
    </source>
</evidence>
<dbReference type="SUPFAM" id="SSF53383">
    <property type="entry name" value="PLP-dependent transferases"/>
    <property type="match status" value="1"/>
</dbReference>
<keyword evidence="4" id="KW-1185">Reference proteome</keyword>
<dbReference type="InterPro" id="IPR015422">
    <property type="entry name" value="PyrdxlP-dep_Trfase_small"/>
</dbReference>
<dbReference type="InterPro" id="IPR015424">
    <property type="entry name" value="PyrdxlP-dep_Trfase"/>
</dbReference>